<protein>
    <submittedName>
        <fullName evidence="3">Exonuclease SbcC</fullName>
    </submittedName>
</protein>
<dbReference type="GO" id="GO:0004527">
    <property type="term" value="F:exonuclease activity"/>
    <property type="evidence" value="ECO:0007669"/>
    <property type="project" value="UniProtKB-KW"/>
</dbReference>
<sequence>MLPLKLSISGLYSYQKKQTIDFEELTNAGLFGIFGAVGSGKSSILEAIGFVLYGETERLNSRDKRSYNMLNLKSDRANIEFEFLNFEERKFKFVADWKRNKKRFEETTTIERLAYEWKEEEWVPMTSADATVLIGLTYENFRRTIIIPQGKFKEFLDLKGKDRSDMMKEIFHLQRFDLASKVATAQSAARTQLDQLKGALSGFEAISKETISALEEEVEVANTELQTNKTELELVETEFQKMTTLKTNFEDLEKKKSLLSTFIEQKPKMDALQTEIDTFEITDKAFKVVLNELGAANITLSKAKEQLVLLESNKKGVEESRKANQTVMEQLQPLFDQLETSKNKVSDLESIEKIVGLQLEVALIEKKSKASELLFLESEKKEIELKKELATIQTELVALKSKKLDGNVLGELGNWFTKQESLVEQLTTKATRISVIQDYLEKQKVLFSELDLPVETWKTVLDTKREQLSKENKTVLATKTKLLVSKELAHFAHNLHDGENCPLCGSLEHPHVMQAEDVSDQLAVVEATILKLENSEKEIALLEKKAFKIENDSTHAVEQLRLTVIDKEALESDSKIHLSKFIWAAFSATDNPGFLAKKQEQQIIEKAISETEKKEKDTRTLQEQLAEQLKVQSTNKGNIANEKAAISGAITNELSQLKVLDFAVYAQTDIAVIRDKKTKLHLENSRIASEYKLKSDAIVLQDKELAGIEASLKLISDQVVSNEQLVLEIQKKITTLLQTHQLDSIDAVQAILSKTWDIEVEKARAKQFAVDLKVAENAVIESEKLVMNERFDSTIFEDKRILVAEGKLKFETQLGKLSTLQDNLKRINASLVEKAALLAQFEVLNTRSTNLATLANMFNASGFVNYVSSIYLQNLADVANVRFHRMTKNQLSLTINTSNEFEVIDYLNDGASRSVKTLSGGQGFQASLCLALALAESVQSLNKNDKNFFFIDEGFGTQDPESVAIVFETLQSLYKENRIVGIISHVAELQERIPRSINVIKDEEHGSVVRESWR</sequence>
<dbReference type="PANTHER" id="PTHR32114:SF2">
    <property type="entry name" value="ABC TRANSPORTER ABCH.3"/>
    <property type="match status" value="1"/>
</dbReference>
<feature type="domain" description="Rad50/SbcC-type AAA" evidence="2">
    <location>
        <begin position="5"/>
        <end position="240"/>
    </location>
</feature>
<dbReference type="STRING" id="150146.SAMN05443667_103169"/>
<organism evidence="3 4">
    <name type="scientific">Flavobacterium gillisiae</name>
    <dbReference type="NCBI Taxonomy" id="150146"/>
    <lineage>
        <taxon>Bacteria</taxon>
        <taxon>Pseudomonadati</taxon>
        <taxon>Bacteroidota</taxon>
        <taxon>Flavobacteriia</taxon>
        <taxon>Flavobacteriales</taxon>
        <taxon>Flavobacteriaceae</taxon>
        <taxon>Flavobacterium</taxon>
    </lineage>
</organism>
<dbReference type="InterPro" id="IPR038729">
    <property type="entry name" value="Rad50/SbcC_AAA"/>
</dbReference>
<dbReference type="GO" id="GO:0016887">
    <property type="term" value="F:ATP hydrolysis activity"/>
    <property type="evidence" value="ECO:0007669"/>
    <property type="project" value="InterPro"/>
</dbReference>
<dbReference type="PANTHER" id="PTHR32114">
    <property type="entry name" value="ABC TRANSPORTER ABCH.3"/>
    <property type="match status" value="1"/>
</dbReference>
<dbReference type="GO" id="GO:0006302">
    <property type="term" value="P:double-strand break repair"/>
    <property type="evidence" value="ECO:0007669"/>
    <property type="project" value="InterPro"/>
</dbReference>
<evidence type="ECO:0000256" key="1">
    <source>
        <dbReference type="SAM" id="Coils"/>
    </source>
</evidence>
<dbReference type="InterPro" id="IPR027417">
    <property type="entry name" value="P-loop_NTPase"/>
</dbReference>
<gene>
    <name evidence="3" type="ORF">SAMN05443667_103169</name>
</gene>
<accession>A0A1H4A2P1</accession>
<feature type="coiled-coil region" evidence="1">
    <location>
        <begin position="211"/>
        <end position="238"/>
    </location>
</feature>
<reference evidence="4" key="1">
    <citation type="submission" date="2016-10" db="EMBL/GenBank/DDBJ databases">
        <authorList>
            <person name="Varghese N."/>
            <person name="Submissions S."/>
        </authorList>
    </citation>
    <scope>NUCLEOTIDE SEQUENCE [LARGE SCALE GENOMIC DNA]</scope>
    <source>
        <strain evidence="4">DSM 22376</strain>
    </source>
</reference>
<keyword evidence="1" id="KW-0175">Coiled coil</keyword>
<feature type="coiled-coil region" evidence="1">
    <location>
        <begin position="515"/>
        <end position="552"/>
    </location>
</feature>
<dbReference type="OrthoDB" id="9795626at2"/>
<dbReference type="Gene3D" id="3.40.50.300">
    <property type="entry name" value="P-loop containing nucleotide triphosphate hydrolases"/>
    <property type="match status" value="2"/>
</dbReference>
<dbReference type="SUPFAM" id="SSF52540">
    <property type="entry name" value="P-loop containing nucleoside triphosphate hydrolases"/>
    <property type="match status" value="1"/>
</dbReference>
<dbReference type="Pfam" id="PF13476">
    <property type="entry name" value="AAA_23"/>
    <property type="match status" value="1"/>
</dbReference>
<dbReference type="Pfam" id="PF13558">
    <property type="entry name" value="SbcC_Walker_B"/>
    <property type="match status" value="1"/>
</dbReference>
<evidence type="ECO:0000313" key="3">
    <source>
        <dbReference type="EMBL" id="SEA30078.1"/>
    </source>
</evidence>
<evidence type="ECO:0000259" key="2">
    <source>
        <dbReference type="Pfam" id="PF13476"/>
    </source>
</evidence>
<dbReference type="EMBL" id="FNRD01000003">
    <property type="protein sequence ID" value="SEA30078.1"/>
    <property type="molecule type" value="Genomic_DNA"/>
</dbReference>
<name>A0A1H4A2P1_9FLAO</name>
<proteinExistence type="predicted"/>
<evidence type="ECO:0000313" key="4">
    <source>
        <dbReference type="Proteomes" id="UP000198951"/>
    </source>
</evidence>
<dbReference type="AlphaFoldDB" id="A0A1H4A2P1"/>
<keyword evidence="4" id="KW-1185">Reference proteome</keyword>
<keyword evidence="3" id="KW-0378">Hydrolase</keyword>
<dbReference type="Proteomes" id="UP000198951">
    <property type="component" value="Unassembled WGS sequence"/>
</dbReference>
<keyword evidence="3" id="KW-0269">Exonuclease</keyword>
<keyword evidence="3" id="KW-0540">Nuclease</keyword>
<dbReference type="RefSeq" id="WP_091086312.1">
    <property type="nucleotide sequence ID" value="NZ_FNRD01000003.1"/>
</dbReference>